<accession>A0A645H4B8</accession>
<dbReference type="AlphaFoldDB" id="A0A645H4B8"/>
<comment type="caution">
    <text evidence="1">The sequence shown here is derived from an EMBL/GenBank/DDBJ whole genome shotgun (WGS) entry which is preliminary data.</text>
</comment>
<protein>
    <submittedName>
        <fullName evidence="1">Uncharacterized protein</fullName>
    </submittedName>
</protein>
<name>A0A645H4B8_9ZZZZ</name>
<organism evidence="1">
    <name type="scientific">bioreactor metagenome</name>
    <dbReference type="NCBI Taxonomy" id="1076179"/>
    <lineage>
        <taxon>unclassified sequences</taxon>
        <taxon>metagenomes</taxon>
        <taxon>ecological metagenomes</taxon>
    </lineage>
</organism>
<evidence type="ECO:0000313" key="1">
    <source>
        <dbReference type="EMBL" id="MPN32859.1"/>
    </source>
</evidence>
<dbReference type="EMBL" id="VSSQ01085084">
    <property type="protein sequence ID" value="MPN32859.1"/>
    <property type="molecule type" value="Genomic_DNA"/>
</dbReference>
<reference evidence="1" key="1">
    <citation type="submission" date="2019-08" db="EMBL/GenBank/DDBJ databases">
        <authorList>
            <person name="Kucharzyk K."/>
            <person name="Murdoch R.W."/>
            <person name="Higgins S."/>
            <person name="Loffler F."/>
        </authorList>
    </citation>
    <scope>NUCLEOTIDE SEQUENCE</scope>
</reference>
<sequence>MVASMKANRGFFPLNCNRANANAVTKLEAMVPMTTEPTIKNVFIIKWPK</sequence>
<gene>
    <name evidence="1" type="ORF">SDC9_180342</name>
</gene>
<proteinExistence type="predicted"/>